<evidence type="ECO:0000313" key="8">
    <source>
        <dbReference type="EMBL" id="ENH98038.1"/>
    </source>
</evidence>
<evidence type="ECO:0000259" key="7">
    <source>
        <dbReference type="PROSITE" id="PS50110"/>
    </source>
</evidence>
<feature type="domain" description="Response regulatory" evidence="7">
    <location>
        <begin position="3"/>
        <end position="120"/>
    </location>
</feature>
<dbReference type="Proteomes" id="UP000012283">
    <property type="component" value="Unassembled WGS sequence"/>
</dbReference>
<keyword evidence="1" id="KW-0805">Transcription regulation</keyword>
<evidence type="ECO:0000313" key="9">
    <source>
        <dbReference type="Proteomes" id="UP000012283"/>
    </source>
</evidence>
<dbReference type="InterPro" id="IPR011006">
    <property type="entry name" value="CheY-like_superfamily"/>
</dbReference>
<accession>N4WCP8</accession>
<keyword evidence="3" id="KW-0804">Transcription</keyword>
<dbReference type="eggNOG" id="COG2207">
    <property type="taxonomic scope" value="Bacteria"/>
</dbReference>
<dbReference type="PANTHER" id="PTHR43280">
    <property type="entry name" value="ARAC-FAMILY TRANSCRIPTIONAL REGULATOR"/>
    <property type="match status" value="1"/>
</dbReference>
<dbReference type="PANTHER" id="PTHR43280:SF2">
    <property type="entry name" value="HTH-TYPE TRANSCRIPTIONAL REGULATOR EXSA"/>
    <property type="match status" value="1"/>
</dbReference>
<dbReference type="GO" id="GO:0000160">
    <property type="term" value="P:phosphorelay signal transduction system"/>
    <property type="evidence" value="ECO:0007669"/>
    <property type="project" value="InterPro"/>
</dbReference>
<dbReference type="GO" id="GO:0043565">
    <property type="term" value="F:sequence-specific DNA binding"/>
    <property type="evidence" value="ECO:0007669"/>
    <property type="project" value="InterPro"/>
</dbReference>
<dbReference type="AlphaFoldDB" id="N4WCP8"/>
<dbReference type="eggNOG" id="COG4753">
    <property type="taxonomic scope" value="Bacteria"/>
</dbReference>
<keyword evidence="5" id="KW-0175">Coiled coil</keyword>
<evidence type="ECO:0000256" key="1">
    <source>
        <dbReference type="ARBA" id="ARBA00023015"/>
    </source>
</evidence>
<dbReference type="Gene3D" id="1.10.10.60">
    <property type="entry name" value="Homeodomain-like"/>
    <property type="match status" value="2"/>
</dbReference>
<reference evidence="8 9" key="1">
    <citation type="submission" date="2013-03" db="EMBL/GenBank/DDBJ databases">
        <title>Draft genome sequence of Gracibacillus halophilus YIM-C55.5, a moderately halophilic and thermophilic organism from the Xiaochaidamu salt lake.</title>
        <authorList>
            <person name="Sugumar T."/>
            <person name="Polireddy D.R."/>
            <person name="Antony A."/>
            <person name="Madhava Y.R."/>
            <person name="Sivakumar N."/>
        </authorList>
    </citation>
    <scope>NUCLEOTIDE SEQUENCE [LARGE SCALE GENOMIC DNA]</scope>
    <source>
        <strain evidence="8 9">YIM-C55.5</strain>
    </source>
</reference>
<name>N4WCP8_9BACI</name>
<dbReference type="PATRIC" id="fig|1308866.3.peg.465"/>
<dbReference type="SUPFAM" id="SSF46689">
    <property type="entry name" value="Homeodomain-like"/>
    <property type="match status" value="2"/>
</dbReference>
<dbReference type="SMART" id="SM00448">
    <property type="entry name" value="REC"/>
    <property type="match status" value="1"/>
</dbReference>
<dbReference type="SUPFAM" id="SSF52172">
    <property type="entry name" value="CheY-like"/>
    <property type="match status" value="1"/>
</dbReference>
<dbReference type="Gene3D" id="3.40.50.2300">
    <property type="match status" value="1"/>
</dbReference>
<dbReference type="SMART" id="SM00342">
    <property type="entry name" value="HTH_ARAC"/>
    <property type="match status" value="1"/>
</dbReference>
<dbReference type="InterPro" id="IPR041522">
    <property type="entry name" value="CdaR_GGDEF"/>
</dbReference>
<dbReference type="PROSITE" id="PS00041">
    <property type="entry name" value="HTH_ARAC_FAMILY_1"/>
    <property type="match status" value="1"/>
</dbReference>
<evidence type="ECO:0000256" key="5">
    <source>
        <dbReference type="SAM" id="Coils"/>
    </source>
</evidence>
<proteinExistence type="predicted"/>
<evidence type="ECO:0000256" key="2">
    <source>
        <dbReference type="ARBA" id="ARBA00023125"/>
    </source>
</evidence>
<dbReference type="Pfam" id="PF12833">
    <property type="entry name" value="HTH_18"/>
    <property type="match status" value="1"/>
</dbReference>
<dbReference type="InterPro" id="IPR001789">
    <property type="entry name" value="Sig_transdc_resp-reg_receiver"/>
</dbReference>
<sequence length="518" mass="60585">MVKVMLVDDEAIEREGLRMILRKNRSDFEVVAEAKNGKEAVDYALSEHPDLVFMDIKMPEFDGLVAIEKIIEQQPNTKFVMVSAFDMFGYAKRAMKFGVKEYLLKPSKVSEVLEAYDRLVKEIEEERQEANDRMQLHQRIERASSIIEAEFIVSLMMDHVLEIGADDWNEWLEIDKTEGFAAVFSFVTDQRNPSREEKSKWYQIVKQQLKAQSASCFIGPLTGFQVPVFVASSSDKSQRDAFARNVIPVIQKSLDQCQIKVGMGGLVLDIDEFSRSYEEAIDALELVRYKTNASYLSYTEELKEKRNELLPFETEKVLIDAIKQGDRQRGLQAFEDYFHWISQRANYQIHWIQQAMEDFFIVLTRVMKQLGFEEDLQFRLDHFETTTQMKEAAKSHVLYVIDQINEWRVSGIEGMLIQAKDFIDQYYHTQITLEEVATDVGISTYYFSKLFKEYFHVSFVEYLTNKRLEQAKDLLLDQRLPLKEIALTVGYKDPNYFSRVFKKEMGLSPSQYRYKHQT</sequence>
<feature type="coiled-coil region" evidence="5">
    <location>
        <begin position="109"/>
        <end position="140"/>
    </location>
</feature>
<dbReference type="InterPro" id="IPR018060">
    <property type="entry name" value="HTH_AraC"/>
</dbReference>
<dbReference type="PRINTS" id="PR00032">
    <property type="entry name" value="HTHARAC"/>
</dbReference>
<feature type="modified residue" description="4-aspartylphosphate" evidence="4">
    <location>
        <position position="55"/>
    </location>
</feature>
<dbReference type="RefSeq" id="WP_003463801.1">
    <property type="nucleotide sequence ID" value="NZ_APML01000007.1"/>
</dbReference>
<dbReference type="GO" id="GO:0003700">
    <property type="term" value="F:DNA-binding transcription factor activity"/>
    <property type="evidence" value="ECO:0007669"/>
    <property type="project" value="InterPro"/>
</dbReference>
<gene>
    <name evidence="8" type="ORF">J416_02304</name>
</gene>
<evidence type="ECO:0000259" key="6">
    <source>
        <dbReference type="PROSITE" id="PS01124"/>
    </source>
</evidence>
<evidence type="ECO:0000256" key="3">
    <source>
        <dbReference type="ARBA" id="ARBA00023163"/>
    </source>
</evidence>
<dbReference type="InterPro" id="IPR009057">
    <property type="entry name" value="Homeodomain-like_sf"/>
</dbReference>
<keyword evidence="9" id="KW-1185">Reference proteome</keyword>
<comment type="caution">
    <text evidence="8">The sequence shown here is derived from an EMBL/GenBank/DDBJ whole genome shotgun (WGS) entry which is preliminary data.</text>
</comment>
<evidence type="ECO:0000256" key="4">
    <source>
        <dbReference type="PROSITE-ProRule" id="PRU00169"/>
    </source>
</evidence>
<feature type="domain" description="HTH araC/xylS-type" evidence="6">
    <location>
        <begin position="417"/>
        <end position="515"/>
    </location>
</feature>
<dbReference type="EMBL" id="APML01000007">
    <property type="protein sequence ID" value="ENH98038.1"/>
    <property type="molecule type" value="Genomic_DNA"/>
</dbReference>
<keyword evidence="4" id="KW-0597">Phosphoprotein</keyword>
<dbReference type="PROSITE" id="PS01124">
    <property type="entry name" value="HTH_ARAC_FAMILY_2"/>
    <property type="match status" value="1"/>
</dbReference>
<protein>
    <submittedName>
        <fullName evidence="8">Two-component response regulator</fullName>
    </submittedName>
</protein>
<dbReference type="Pfam" id="PF17853">
    <property type="entry name" value="GGDEF_2"/>
    <property type="match status" value="1"/>
</dbReference>
<organism evidence="8 9">
    <name type="scientific">Gracilibacillus halophilus YIM-C55.5</name>
    <dbReference type="NCBI Taxonomy" id="1308866"/>
    <lineage>
        <taxon>Bacteria</taxon>
        <taxon>Bacillati</taxon>
        <taxon>Bacillota</taxon>
        <taxon>Bacilli</taxon>
        <taxon>Bacillales</taxon>
        <taxon>Bacillaceae</taxon>
        <taxon>Gracilibacillus</taxon>
    </lineage>
</organism>
<dbReference type="CDD" id="cd17536">
    <property type="entry name" value="REC_YesN-like"/>
    <property type="match status" value="1"/>
</dbReference>
<dbReference type="Pfam" id="PF00072">
    <property type="entry name" value="Response_reg"/>
    <property type="match status" value="1"/>
</dbReference>
<dbReference type="PROSITE" id="PS50110">
    <property type="entry name" value="RESPONSE_REGULATORY"/>
    <property type="match status" value="1"/>
</dbReference>
<dbReference type="OrthoDB" id="9794370at2"/>
<keyword evidence="2" id="KW-0238">DNA-binding</keyword>
<dbReference type="InterPro" id="IPR020449">
    <property type="entry name" value="Tscrpt_reg_AraC-type_HTH"/>
</dbReference>
<dbReference type="STRING" id="1308866.J416_02304"/>
<dbReference type="InterPro" id="IPR018062">
    <property type="entry name" value="HTH_AraC-typ_CS"/>
</dbReference>